<evidence type="ECO:0000313" key="2">
    <source>
        <dbReference type="Proteomes" id="UP001175226"/>
    </source>
</evidence>
<name>A0AA39MG71_9AGAR</name>
<protein>
    <submittedName>
        <fullName evidence="1">Uncharacterized protein</fullName>
    </submittedName>
</protein>
<accession>A0AA39MG71</accession>
<dbReference type="AlphaFoldDB" id="A0AA39MG71"/>
<proteinExistence type="predicted"/>
<gene>
    <name evidence="1" type="ORF">EV421DRAFT_1742194</name>
</gene>
<sequence length="128" mass="13938">MHYDQCQSYGRTLHQYCIITVINSGIMNIPASSGSNPGSRDVSATFLMQCTHPINGQGPIQTPVPTVFSKCFLLPGPYGLAWKIKCLHCLRHSSTSIQGQGRKEMNSTQFCRLVTSQSLVSGGDKMTG</sequence>
<organism evidence="1 2">
    <name type="scientific">Armillaria borealis</name>
    <dbReference type="NCBI Taxonomy" id="47425"/>
    <lineage>
        <taxon>Eukaryota</taxon>
        <taxon>Fungi</taxon>
        <taxon>Dikarya</taxon>
        <taxon>Basidiomycota</taxon>
        <taxon>Agaricomycotina</taxon>
        <taxon>Agaricomycetes</taxon>
        <taxon>Agaricomycetidae</taxon>
        <taxon>Agaricales</taxon>
        <taxon>Marasmiineae</taxon>
        <taxon>Physalacriaceae</taxon>
        <taxon>Armillaria</taxon>
    </lineage>
</organism>
<dbReference type="Proteomes" id="UP001175226">
    <property type="component" value="Unassembled WGS sequence"/>
</dbReference>
<comment type="caution">
    <text evidence="1">The sequence shown here is derived from an EMBL/GenBank/DDBJ whole genome shotgun (WGS) entry which is preliminary data.</text>
</comment>
<dbReference type="EMBL" id="JAUEPT010000092">
    <property type="protein sequence ID" value="KAK0432544.1"/>
    <property type="molecule type" value="Genomic_DNA"/>
</dbReference>
<keyword evidence="2" id="KW-1185">Reference proteome</keyword>
<evidence type="ECO:0000313" key="1">
    <source>
        <dbReference type="EMBL" id="KAK0432544.1"/>
    </source>
</evidence>
<reference evidence="1" key="1">
    <citation type="submission" date="2023-06" db="EMBL/GenBank/DDBJ databases">
        <authorList>
            <consortium name="Lawrence Berkeley National Laboratory"/>
            <person name="Ahrendt S."/>
            <person name="Sahu N."/>
            <person name="Indic B."/>
            <person name="Wong-Bajracharya J."/>
            <person name="Merenyi Z."/>
            <person name="Ke H.-M."/>
            <person name="Monk M."/>
            <person name="Kocsube S."/>
            <person name="Drula E."/>
            <person name="Lipzen A."/>
            <person name="Balint B."/>
            <person name="Henrissat B."/>
            <person name="Andreopoulos B."/>
            <person name="Martin F.M."/>
            <person name="Harder C.B."/>
            <person name="Rigling D."/>
            <person name="Ford K.L."/>
            <person name="Foster G.D."/>
            <person name="Pangilinan J."/>
            <person name="Papanicolaou A."/>
            <person name="Barry K."/>
            <person name="LaButti K."/>
            <person name="Viragh M."/>
            <person name="Koriabine M."/>
            <person name="Yan M."/>
            <person name="Riley R."/>
            <person name="Champramary S."/>
            <person name="Plett K.L."/>
            <person name="Tsai I.J."/>
            <person name="Slot J."/>
            <person name="Sipos G."/>
            <person name="Plett J."/>
            <person name="Nagy L.G."/>
            <person name="Grigoriev I.V."/>
        </authorList>
    </citation>
    <scope>NUCLEOTIDE SEQUENCE</scope>
    <source>
        <strain evidence="1">FPL87.14</strain>
    </source>
</reference>